<comment type="caution">
    <text evidence="1">The sequence shown here is derived from an EMBL/GenBank/DDBJ whole genome shotgun (WGS) entry which is preliminary data.</text>
</comment>
<sequence>MFAKLLAVIFIELTWLVTAVSNVPTSAELTTIRSPTKSGAADLVIALDCIGTRADGVSPLITRPVVLITISPEPAFT</sequence>
<gene>
    <name evidence="1" type="ORF">SDC9_138255</name>
</gene>
<dbReference type="AlphaFoldDB" id="A0A645DPI3"/>
<evidence type="ECO:0000313" key="1">
    <source>
        <dbReference type="EMBL" id="MPM91129.1"/>
    </source>
</evidence>
<accession>A0A645DPI3</accession>
<dbReference type="EMBL" id="VSSQ01038242">
    <property type="protein sequence ID" value="MPM91129.1"/>
    <property type="molecule type" value="Genomic_DNA"/>
</dbReference>
<proteinExistence type="predicted"/>
<organism evidence="1">
    <name type="scientific">bioreactor metagenome</name>
    <dbReference type="NCBI Taxonomy" id="1076179"/>
    <lineage>
        <taxon>unclassified sequences</taxon>
        <taxon>metagenomes</taxon>
        <taxon>ecological metagenomes</taxon>
    </lineage>
</organism>
<reference evidence="1" key="1">
    <citation type="submission" date="2019-08" db="EMBL/GenBank/DDBJ databases">
        <authorList>
            <person name="Kucharzyk K."/>
            <person name="Murdoch R.W."/>
            <person name="Higgins S."/>
            <person name="Loffler F."/>
        </authorList>
    </citation>
    <scope>NUCLEOTIDE SEQUENCE</scope>
</reference>
<name>A0A645DPI3_9ZZZZ</name>
<protein>
    <submittedName>
        <fullName evidence="1">Uncharacterized protein</fullName>
    </submittedName>
</protein>